<evidence type="ECO:0000259" key="3">
    <source>
        <dbReference type="Pfam" id="PF04355"/>
    </source>
</evidence>
<dbReference type="Pfam" id="PF04355">
    <property type="entry name" value="BamE"/>
    <property type="match status" value="1"/>
</dbReference>
<evidence type="ECO:0000313" key="4">
    <source>
        <dbReference type="EMBL" id="PVA12037.1"/>
    </source>
</evidence>
<dbReference type="InterPro" id="IPR037873">
    <property type="entry name" value="BamE-like"/>
</dbReference>
<dbReference type="GO" id="GO:0019867">
    <property type="term" value="C:outer membrane"/>
    <property type="evidence" value="ECO:0007669"/>
    <property type="project" value="InterPro"/>
</dbReference>
<keyword evidence="1" id="KW-0732">Signal</keyword>
<protein>
    <submittedName>
        <fullName evidence="4">Outer membrane protein assembly factor BamE</fullName>
    </submittedName>
</protein>
<organism evidence="4 5">
    <name type="scientific">Pelagivirga sediminicola</name>
    <dbReference type="NCBI Taxonomy" id="2170575"/>
    <lineage>
        <taxon>Bacteria</taxon>
        <taxon>Pseudomonadati</taxon>
        <taxon>Pseudomonadota</taxon>
        <taxon>Alphaproteobacteria</taxon>
        <taxon>Rhodobacterales</taxon>
        <taxon>Paracoccaceae</taxon>
        <taxon>Pelagivirga</taxon>
    </lineage>
</organism>
<dbReference type="EMBL" id="QCYH01000001">
    <property type="protein sequence ID" value="PVA12037.1"/>
    <property type="molecule type" value="Genomic_DNA"/>
</dbReference>
<dbReference type="Gene3D" id="3.30.1450.10">
    <property type="match status" value="1"/>
</dbReference>
<sequence>MVVGLALMTAVSGCTALYQNHGYVPPEEDLQQLVPGVDTRATVDDVIGAPSAAGLLSGGDYYYVRSRVKTYGMLRPEVVDRQVLAISFDGQGVIANIERFGLRDGHPVALSRRVTDSSVSGKGFLQQILGNFGNLNPADFF</sequence>
<dbReference type="OrthoDB" id="7203955at2"/>
<dbReference type="Proteomes" id="UP000244446">
    <property type="component" value="Unassembled WGS sequence"/>
</dbReference>
<evidence type="ECO:0000256" key="2">
    <source>
        <dbReference type="ARBA" id="ARBA00023136"/>
    </source>
</evidence>
<dbReference type="AlphaFoldDB" id="A0A2T7GC95"/>
<comment type="caution">
    <text evidence="4">The sequence shown here is derived from an EMBL/GenBank/DDBJ whole genome shotgun (WGS) entry which is preliminary data.</text>
</comment>
<evidence type="ECO:0000313" key="5">
    <source>
        <dbReference type="Proteomes" id="UP000244446"/>
    </source>
</evidence>
<evidence type="ECO:0000256" key="1">
    <source>
        <dbReference type="ARBA" id="ARBA00022729"/>
    </source>
</evidence>
<keyword evidence="2" id="KW-0472">Membrane</keyword>
<accession>A0A2T7GC95</accession>
<keyword evidence="5" id="KW-1185">Reference proteome</keyword>
<proteinExistence type="predicted"/>
<reference evidence="4 5" key="1">
    <citation type="submission" date="2018-04" db="EMBL/GenBank/DDBJ databases">
        <title>Pelagivirga bohaiensis gen. nov., sp. nov., a bacterium isolated from the Bohai Sea.</title>
        <authorList>
            <person name="Ji X."/>
        </authorList>
    </citation>
    <scope>NUCLEOTIDE SEQUENCE [LARGE SCALE GENOMIC DNA]</scope>
    <source>
        <strain evidence="4 5">BH-SD19</strain>
    </source>
</reference>
<name>A0A2T7GC95_9RHOB</name>
<gene>
    <name evidence="4" type="ORF">DC366_00615</name>
</gene>
<dbReference type="InterPro" id="IPR007450">
    <property type="entry name" value="BamE_dom"/>
</dbReference>
<feature type="domain" description="Outer membrane protein assembly factor BamE" evidence="3">
    <location>
        <begin position="22"/>
        <end position="97"/>
    </location>
</feature>